<keyword evidence="2" id="KW-0614">Plasmid</keyword>
<keyword evidence="1" id="KW-1133">Transmembrane helix</keyword>
<evidence type="ECO:0000313" key="8">
    <source>
        <dbReference type="Proteomes" id="UP000225264"/>
    </source>
</evidence>
<dbReference type="Proteomes" id="UP000184077">
    <property type="component" value="Unassembled WGS sequence"/>
</dbReference>
<evidence type="ECO:0000313" key="5">
    <source>
        <dbReference type="EMBL" id="MWR38435.1"/>
    </source>
</evidence>
<reference evidence="3" key="3">
    <citation type="journal article" date="2018" name="Genome Biol.">
        <title>SKESA: strategic k-mer extension for scrupulous assemblies.</title>
        <authorList>
            <person name="Souvorov A."/>
            <person name="Agarwala R."/>
            <person name="Lipman D.J."/>
        </authorList>
    </citation>
    <scope>NUCLEOTIDE SEQUENCE</scope>
    <source>
        <strain evidence="3">SJP41</strain>
    </source>
</reference>
<keyword evidence="1" id="KW-0472">Membrane</keyword>
<evidence type="ECO:0000313" key="9">
    <source>
        <dbReference type="Proteomes" id="UP000460875"/>
    </source>
</evidence>
<dbReference type="EMBL" id="JACCJF010000042">
    <property type="protein sequence ID" value="MBZ4695809.1"/>
    <property type="molecule type" value="Genomic_DNA"/>
</dbReference>
<geneLocation type="plasmid" evidence="8">
    <name>pec98_3</name>
</geneLocation>
<evidence type="ECO:0000313" key="3">
    <source>
        <dbReference type="EMBL" id="HAZ7494795.1"/>
    </source>
</evidence>
<geneLocation type="plasmid" evidence="2">
    <name>pEc98_3</name>
</geneLocation>
<proteinExistence type="predicted"/>
<dbReference type="RefSeq" id="WP_000902464.1">
    <property type="nucleotide sequence ID" value="NZ_BGCW01000005.1"/>
</dbReference>
<feature type="transmembrane region" description="Helical" evidence="1">
    <location>
        <begin position="53"/>
        <end position="76"/>
    </location>
</feature>
<dbReference type="EMBL" id="MOHC01000039">
    <property type="protein sequence ID" value="OJN35372.1"/>
    <property type="molecule type" value="Genomic_DNA"/>
</dbReference>
<evidence type="ECO:0000313" key="7">
    <source>
        <dbReference type="Proteomes" id="UP000184077"/>
    </source>
</evidence>
<organism evidence="5 9">
    <name type="scientific">Escherichia coli</name>
    <dbReference type="NCBI Taxonomy" id="562"/>
    <lineage>
        <taxon>Bacteria</taxon>
        <taxon>Pseudomonadati</taxon>
        <taxon>Pseudomonadota</taxon>
        <taxon>Gammaproteobacteria</taxon>
        <taxon>Enterobacterales</taxon>
        <taxon>Enterobacteriaceae</taxon>
        <taxon>Escherichia</taxon>
    </lineage>
</organism>
<name>A0A1S0WXM3_ECOLX</name>
<dbReference type="EMBL" id="WTQT01000158">
    <property type="protein sequence ID" value="MWR38435.1"/>
    <property type="molecule type" value="Genomic_DNA"/>
</dbReference>
<dbReference type="EMBL" id="DADPIR010000078">
    <property type="protein sequence ID" value="HAZ7494795.1"/>
    <property type="molecule type" value="Genomic_DNA"/>
</dbReference>
<evidence type="ECO:0000256" key="1">
    <source>
        <dbReference type="SAM" id="Phobius"/>
    </source>
</evidence>
<dbReference type="EMBL" id="CP024095">
    <property type="protein sequence ID" value="ATP26878.1"/>
    <property type="molecule type" value="Genomic_DNA"/>
</dbReference>
<sequence>MLHIYIYVFYLRNEINMLNIKKYNLILLSTVLLLLLIAILVGVKILFSGSKGWEWVTLIGTLCSAVGTLGTLWVAYQAYLKAPEWLSQKHYDVVYGVIEKAIYQDLNKVRTSTLILKHQLVTFSKKYRNHLKNETIPQDSHDEFMKETDALVSDLFFTSYSVINSLKSIDRTNYALSEYTKNIIAELKLNIDEYNGLSIDFYIASSEVPALIQADECVRDQTSSELFVIQSKAISLHNKISSFIKDIYDDNYPIDNFITLKKK</sequence>
<reference evidence="6 7" key="1">
    <citation type="submission" date="2016-10" db="EMBL/GenBank/DDBJ databases">
        <title>Comprehensive resistome analysis reveals the prevalence of NDM and MCR-1 in Chinese poultry production.</title>
        <authorList>
            <person name="Wang Y."/>
            <person name="Zhang R."/>
            <person name="Li J."/>
            <person name="Wu Z."/>
            <person name="Wenjuan Y."/>
            <person name="Schwarz S."/>
            <person name="Tyrrell J."/>
            <person name="Zheng Y."/>
            <person name="Wang S."/>
            <person name="Shen Z."/>
            <person name="Liu Z."/>
            <person name="Lei L."/>
            <person name="Li M."/>
            <person name="Zhang Q."/>
            <person name="Wu C."/>
            <person name="Zhang Q."/>
            <person name="Wu Y."/>
            <person name="Walsh T."/>
            <person name="Shen J."/>
        </authorList>
    </citation>
    <scope>NUCLEOTIDE SEQUENCE [LARGE SCALE GENOMIC DNA]</scope>
    <source>
        <strain evidence="6 7">574</strain>
    </source>
</reference>
<dbReference type="Proteomes" id="UP000225264">
    <property type="component" value="Unassembled WGS sequence"/>
</dbReference>
<evidence type="ECO:0000313" key="4">
    <source>
        <dbReference type="EMBL" id="MBZ4695809.1"/>
    </source>
</evidence>
<feature type="transmembrane region" description="Helical" evidence="1">
    <location>
        <begin position="25"/>
        <end position="47"/>
    </location>
</feature>
<keyword evidence="1" id="KW-0812">Transmembrane</keyword>
<evidence type="ECO:0000313" key="2">
    <source>
        <dbReference type="EMBL" id="ATP26878.1"/>
    </source>
</evidence>
<accession>A0A1S0WXM3</accession>
<gene>
    <name evidence="6" type="ORF">BK300_21570</name>
    <name evidence="4" type="ORF">CQ842_22700</name>
    <name evidence="2" type="ORF">CQ842_25555</name>
    <name evidence="5" type="ORF">GP975_10195</name>
    <name evidence="3" type="ORF">J8F57_005128</name>
</gene>
<dbReference type="Proteomes" id="UP000868636">
    <property type="component" value="Unassembled WGS sequence"/>
</dbReference>
<reference evidence="4 8" key="5">
    <citation type="submission" date="2020-06" db="EMBL/GenBank/DDBJ databases">
        <title>Genomic analysis of Escherichia coli Ec98 resistant to antibiotic.</title>
        <authorList>
            <person name="Campos L."/>
        </authorList>
    </citation>
    <scope>NUCLEOTIDE SEQUENCE [LARGE SCALE GENOMIC DNA]</scope>
    <source>
        <strain evidence="4 8">UFU_EC98</strain>
    </source>
</reference>
<reference evidence="5 9" key="4">
    <citation type="submission" date="2019-12" db="EMBL/GenBank/DDBJ databases">
        <title>Enteriobacteria Tanzani isolates_8377-8380.</title>
        <authorList>
            <person name="Subbiah M."/>
            <person name="Call D."/>
        </authorList>
    </citation>
    <scope>NUCLEOTIDE SEQUENCE [LARGE SCALE GENOMIC DNA]</scope>
    <source>
        <strain evidence="5 9">8379wE2</strain>
    </source>
</reference>
<dbReference type="AlphaFoldDB" id="A0A1S0WXM3"/>
<reference evidence="2 8" key="2">
    <citation type="submission" date="2017-10" db="EMBL/GenBank/DDBJ databases">
        <title>Genome and in vitro analysis of Escherichia coli resistant to antibiotic.</title>
        <authorList>
            <person name="Pereira U.P."/>
            <person name="Facimoto C.T."/>
            <person name="Campos P.A."/>
            <person name="Araujo B.F."/>
            <person name="Royer S."/>
            <person name="Goncalves I.R."/>
            <person name="Ferreira M.L."/>
            <person name="Gontijo P."/>
            <person name="Ribas R.M."/>
        </authorList>
    </citation>
    <scope>NUCLEOTIDE SEQUENCE [LARGE SCALE GENOMIC DNA]</scope>
    <source>
        <strain evidence="2 8">UFU_EC98</strain>
        <plasmid evidence="2">pEc98_3</plasmid>
        <plasmid evidence="8">pec98_3</plasmid>
    </source>
</reference>
<evidence type="ECO:0000313" key="6">
    <source>
        <dbReference type="EMBL" id="OJN35372.1"/>
    </source>
</evidence>
<protein>
    <submittedName>
        <fullName evidence="5">Uncharacterized protein</fullName>
    </submittedName>
</protein>
<reference evidence="3" key="6">
    <citation type="submission" date="2021-03" db="EMBL/GenBank/DDBJ databases">
        <authorList>
            <consortium name="NCBI Pathogen Detection Project"/>
        </authorList>
    </citation>
    <scope>NUCLEOTIDE SEQUENCE</scope>
    <source>
        <strain evidence="3">SJP41</strain>
    </source>
</reference>
<dbReference type="Proteomes" id="UP000460875">
    <property type="component" value="Unassembled WGS sequence"/>
</dbReference>